<dbReference type="Proteomes" id="UP000267029">
    <property type="component" value="Unassembled WGS sequence"/>
</dbReference>
<protein>
    <submittedName>
        <fullName evidence="2">Uncharacterized protein</fullName>
    </submittedName>
</protein>
<organism evidence="2 3">
    <name type="scientific">Mesocestoides corti</name>
    <name type="common">Flatworm</name>
    <dbReference type="NCBI Taxonomy" id="53468"/>
    <lineage>
        <taxon>Eukaryota</taxon>
        <taxon>Metazoa</taxon>
        <taxon>Spiralia</taxon>
        <taxon>Lophotrochozoa</taxon>
        <taxon>Platyhelminthes</taxon>
        <taxon>Cestoda</taxon>
        <taxon>Eucestoda</taxon>
        <taxon>Cyclophyllidea</taxon>
        <taxon>Mesocestoididae</taxon>
        <taxon>Mesocestoides</taxon>
    </lineage>
</organism>
<feature type="compositionally biased region" description="Pro residues" evidence="1">
    <location>
        <begin position="80"/>
        <end position="93"/>
    </location>
</feature>
<evidence type="ECO:0000256" key="1">
    <source>
        <dbReference type="SAM" id="MobiDB-lite"/>
    </source>
</evidence>
<accession>A0A0R3UJH4</accession>
<proteinExistence type="predicted"/>
<dbReference type="OrthoDB" id="10041611at2759"/>
<evidence type="ECO:0000313" key="3">
    <source>
        <dbReference type="Proteomes" id="UP000267029"/>
    </source>
</evidence>
<dbReference type="AlphaFoldDB" id="A0A0R3UJH4"/>
<dbReference type="EMBL" id="UXSR01005391">
    <property type="protein sequence ID" value="VDD81657.1"/>
    <property type="molecule type" value="Genomic_DNA"/>
</dbReference>
<evidence type="ECO:0000313" key="2">
    <source>
        <dbReference type="EMBL" id="VDD81657.1"/>
    </source>
</evidence>
<gene>
    <name evidence="2" type="ORF">MCOS_LOCUS7660</name>
</gene>
<name>A0A0R3UJH4_MESCO</name>
<keyword evidence="3" id="KW-1185">Reference proteome</keyword>
<sequence>MSVGSRNHHHSLSWWIKGSKPHRDLRIDLGCEMAGITFMALLRFRASGQGLLSANLTHPGMAGGEPPLTPQSAGIDDMYPPTPIGGGPMPPSQQPIRSGEGAGAYSQSYYPPPTF</sequence>
<reference evidence="2 3" key="1">
    <citation type="submission" date="2018-10" db="EMBL/GenBank/DDBJ databases">
        <authorList>
            <consortium name="Pathogen Informatics"/>
        </authorList>
    </citation>
    <scope>NUCLEOTIDE SEQUENCE [LARGE SCALE GENOMIC DNA]</scope>
</reference>
<feature type="region of interest" description="Disordered" evidence="1">
    <location>
        <begin position="57"/>
        <end position="115"/>
    </location>
</feature>
<dbReference type="STRING" id="53468.A0A0R3UJH4"/>